<keyword evidence="3" id="KW-0645">Protease</keyword>
<feature type="transmembrane region" description="Helical" evidence="1">
    <location>
        <begin position="61"/>
        <end position="80"/>
    </location>
</feature>
<keyword evidence="1" id="KW-1133">Transmembrane helix</keyword>
<reference evidence="4" key="1">
    <citation type="submission" date="2019-07" db="EMBL/GenBank/DDBJ databases">
        <title>Chitinimonas sp. nov., isolated from Ny-Alesund, arctica soil.</title>
        <authorList>
            <person name="Xu Q."/>
            <person name="Peng F."/>
        </authorList>
    </citation>
    <scope>NUCLEOTIDE SEQUENCE [LARGE SCALE GENOMIC DNA]</scope>
    <source>
        <strain evidence="4">R3-44</strain>
    </source>
</reference>
<feature type="transmembrane region" description="Helical" evidence="1">
    <location>
        <begin position="21"/>
        <end position="41"/>
    </location>
</feature>
<evidence type="ECO:0000313" key="3">
    <source>
        <dbReference type="EMBL" id="QDQ25741.1"/>
    </source>
</evidence>
<evidence type="ECO:0000256" key="1">
    <source>
        <dbReference type="SAM" id="Phobius"/>
    </source>
</evidence>
<keyword evidence="3" id="KW-0482">Metalloprotease</keyword>
<feature type="transmembrane region" description="Helical" evidence="1">
    <location>
        <begin position="92"/>
        <end position="110"/>
    </location>
</feature>
<proteinExistence type="predicted"/>
<evidence type="ECO:0000313" key="4">
    <source>
        <dbReference type="Proteomes" id="UP000317550"/>
    </source>
</evidence>
<dbReference type="GO" id="GO:0004175">
    <property type="term" value="F:endopeptidase activity"/>
    <property type="evidence" value="ECO:0007669"/>
    <property type="project" value="UniProtKB-ARBA"/>
</dbReference>
<dbReference type="GO" id="GO:0008237">
    <property type="term" value="F:metallopeptidase activity"/>
    <property type="evidence" value="ECO:0007669"/>
    <property type="project" value="UniProtKB-KW"/>
</dbReference>
<name>A0A516SC64_9NEIS</name>
<dbReference type="Proteomes" id="UP000317550">
    <property type="component" value="Chromosome"/>
</dbReference>
<dbReference type="RefSeq" id="WP_143856666.1">
    <property type="nucleotide sequence ID" value="NZ_CP041730.1"/>
</dbReference>
<accession>A0A516SC64</accession>
<dbReference type="GO" id="GO:0006508">
    <property type="term" value="P:proteolysis"/>
    <property type="evidence" value="ECO:0007669"/>
    <property type="project" value="UniProtKB-KW"/>
</dbReference>
<keyword evidence="1" id="KW-0812">Transmembrane</keyword>
<sequence length="174" mass="19259">MIVRRIDAQLTRLANQPLWQFVVVVYTVSLVVKIAIMMMASEAAVAVGQPLLRYQGDAQRSLLVLFIQGVVLAPLLETWLFQQLPIRLVGRFSRGLVLPILLSSLIFTLLHYHRLLAGMLNAAVMGLVLASAYCYRARRPDGHPFIAVAAIHGLHNLLAWSVQWAQRSGLVPAG</sequence>
<dbReference type="GO" id="GO:0080120">
    <property type="term" value="P:CAAX-box protein maturation"/>
    <property type="evidence" value="ECO:0007669"/>
    <property type="project" value="UniProtKB-ARBA"/>
</dbReference>
<protein>
    <submittedName>
        <fullName evidence="3">CPBP family intramembrane metalloprotease</fullName>
    </submittedName>
</protein>
<keyword evidence="4" id="KW-1185">Reference proteome</keyword>
<dbReference type="OrthoDB" id="9103245at2"/>
<keyword evidence="1" id="KW-0472">Membrane</keyword>
<evidence type="ECO:0000259" key="2">
    <source>
        <dbReference type="Pfam" id="PF02517"/>
    </source>
</evidence>
<feature type="domain" description="CAAX prenyl protease 2/Lysostaphin resistance protein A-like" evidence="2">
    <location>
        <begin position="61"/>
        <end position="158"/>
    </location>
</feature>
<organism evidence="3 4">
    <name type="scientific">Chitinimonas arctica</name>
    <dbReference type="NCBI Taxonomy" id="2594795"/>
    <lineage>
        <taxon>Bacteria</taxon>
        <taxon>Pseudomonadati</taxon>
        <taxon>Pseudomonadota</taxon>
        <taxon>Betaproteobacteria</taxon>
        <taxon>Neisseriales</taxon>
        <taxon>Chitinibacteraceae</taxon>
        <taxon>Chitinimonas</taxon>
    </lineage>
</organism>
<gene>
    <name evidence="3" type="ORF">FNU76_04910</name>
</gene>
<keyword evidence="3" id="KW-0378">Hydrolase</keyword>
<dbReference type="AlphaFoldDB" id="A0A516SC64"/>
<dbReference type="KEGG" id="cari:FNU76_04910"/>
<dbReference type="InterPro" id="IPR003675">
    <property type="entry name" value="Rce1/LyrA-like_dom"/>
</dbReference>
<dbReference type="EMBL" id="CP041730">
    <property type="protein sequence ID" value="QDQ25741.1"/>
    <property type="molecule type" value="Genomic_DNA"/>
</dbReference>
<dbReference type="Pfam" id="PF02517">
    <property type="entry name" value="Rce1-like"/>
    <property type="match status" value="1"/>
</dbReference>
<feature type="transmembrane region" description="Helical" evidence="1">
    <location>
        <begin position="116"/>
        <end position="135"/>
    </location>
</feature>